<name>A0A3P2ACL9_9BACE</name>
<sequence length="536" mass="61179">MKKIIYTLAFTLTCTSCGFLETDVYDYLSQNEIYQDKESCMAGLAGIYDVLGSIGCYGQNLWGDLDAGTDIMVYNRPYGKDYIQISNYNYNNTDNALNATWTALYEGINRANDYIAIIQQRSDAECGGVASKAMFLGEAKALRAIYYMNLIAFWGEVPLRLEPSYDLSKQLLKKSSQADIYKQIITDLEEAETGCLSVRELNAPGRISVTTAQALLARAYMWQAGYPVYAGTWDKALKYAQKVKQSGLHSLYPQEGSLNGYRALFVNMCSNKYDLTARESMFEVEFYGNGQGQSNEAGRLGLYNGVVQQTASDDYAYSYGLYDGTKYLFRLYEEGDARRWWNIADYKYVTTDGIVKEMSRTDAEKRQEDGNCAKWRAKYIPERPLSRNNSSINFPIMRYADVLLMIAECSNEVSGPTQEAIEAVNRVRERAGASLVNLQDFNQESFRRFIREERTRELCYEVPRRMELRRHGKEYFKQQIDILKSQLLNNENKQIGYEMESVKAVPAVNFADKHIYFPIPQAELNVNTICGQTEGW</sequence>
<dbReference type="GO" id="GO:0009279">
    <property type="term" value="C:cell outer membrane"/>
    <property type="evidence" value="ECO:0007669"/>
    <property type="project" value="UniProtKB-SubCell"/>
</dbReference>
<evidence type="ECO:0000256" key="3">
    <source>
        <dbReference type="ARBA" id="ARBA00022729"/>
    </source>
</evidence>
<comment type="similarity">
    <text evidence="2">Belongs to the SusD family.</text>
</comment>
<dbReference type="InterPro" id="IPR012944">
    <property type="entry name" value="SusD_RagB_dom"/>
</dbReference>
<dbReference type="SUPFAM" id="SSF48452">
    <property type="entry name" value="TPR-like"/>
    <property type="match status" value="1"/>
</dbReference>
<evidence type="ECO:0000259" key="6">
    <source>
        <dbReference type="Pfam" id="PF07980"/>
    </source>
</evidence>
<evidence type="ECO:0000259" key="7">
    <source>
        <dbReference type="Pfam" id="PF14322"/>
    </source>
</evidence>
<dbReference type="Gene3D" id="1.25.40.390">
    <property type="match status" value="1"/>
</dbReference>
<dbReference type="InterPro" id="IPR011990">
    <property type="entry name" value="TPR-like_helical_dom_sf"/>
</dbReference>
<dbReference type="Proteomes" id="UP000279562">
    <property type="component" value="Unassembled WGS sequence"/>
</dbReference>
<dbReference type="RefSeq" id="WP_125238109.1">
    <property type="nucleotide sequence ID" value="NZ_RQYF01000002.1"/>
</dbReference>
<dbReference type="Pfam" id="PF07980">
    <property type="entry name" value="SusD_RagB"/>
    <property type="match status" value="1"/>
</dbReference>
<organism evidence="8 9">
    <name type="scientific">Prevotella heparinolytica</name>
    <dbReference type="NCBI Taxonomy" id="28113"/>
    <lineage>
        <taxon>Bacteria</taxon>
        <taxon>Pseudomonadati</taxon>
        <taxon>Bacteroidota</taxon>
        <taxon>Bacteroidia</taxon>
        <taxon>Bacteroidales</taxon>
        <taxon>Bacteroidaceae</taxon>
        <taxon>Bacteroides</taxon>
    </lineage>
</organism>
<evidence type="ECO:0000256" key="1">
    <source>
        <dbReference type="ARBA" id="ARBA00004442"/>
    </source>
</evidence>
<evidence type="ECO:0000313" key="9">
    <source>
        <dbReference type="Proteomes" id="UP000279562"/>
    </source>
</evidence>
<evidence type="ECO:0000256" key="5">
    <source>
        <dbReference type="ARBA" id="ARBA00023237"/>
    </source>
</evidence>
<dbReference type="Pfam" id="PF14322">
    <property type="entry name" value="SusD-like_3"/>
    <property type="match status" value="1"/>
</dbReference>
<protein>
    <submittedName>
        <fullName evidence="8">RagB/SusD family nutrient uptake outer membrane protein</fullName>
    </submittedName>
</protein>
<keyword evidence="5" id="KW-0998">Cell outer membrane</keyword>
<comment type="subcellular location">
    <subcellularLocation>
        <location evidence="1">Cell outer membrane</location>
    </subcellularLocation>
</comment>
<keyword evidence="4" id="KW-0472">Membrane</keyword>
<keyword evidence="3" id="KW-0732">Signal</keyword>
<dbReference type="InterPro" id="IPR033985">
    <property type="entry name" value="SusD-like_N"/>
</dbReference>
<evidence type="ECO:0000313" key="8">
    <source>
        <dbReference type="EMBL" id="RRD93187.1"/>
    </source>
</evidence>
<dbReference type="EMBL" id="RQYF01000002">
    <property type="protein sequence ID" value="RRD93187.1"/>
    <property type="molecule type" value="Genomic_DNA"/>
</dbReference>
<accession>A0A3P2ACL9</accession>
<gene>
    <name evidence="8" type="ORF">EII33_00895</name>
</gene>
<feature type="domain" description="RagB/SusD" evidence="6">
    <location>
        <begin position="333"/>
        <end position="536"/>
    </location>
</feature>
<keyword evidence="9" id="KW-1185">Reference proteome</keyword>
<evidence type="ECO:0000256" key="2">
    <source>
        <dbReference type="ARBA" id="ARBA00006275"/>
    </source>
</evidence>
<dbReference type="CDD" id="cd08977">
    <property type="entry name" value="SusD"/>
    <property type="match status" value="1"/>
</dbReference>
<feature type="domain" description="SusD-like N-terminal" evidence="7">
    <location>
        <begin position="85"/>
        <end position="220"/>
    </location>
</feature>
<proteinExistence type="inferred from homology"/>
<evidence type="ECO:0000256" key="4">
    <source>
        <dbReference type="ARBA" id="ARBA00023136"/>
    </source>
</evidence>
<comment type="caution">
    <text evidence="8">The sequence shown here is derived from an EMBL/GenBank/DDBJ whole genome shotgun (WGS) entry which is preliminary data.</text>
</comment>
<dbReference type="AlphaFoldDB" id="A0A3P2ACL9"/>
<reference evidence="8 9" key="1">
    <citation type="submission" date="2018-11" db="EMBL/GenBank/DDBJ databases">
        <title>Genomes From Bacteria Associated with the Canine Oral Cavity: a Test Case for Automated Genome-Based Taxonomic Assignment.</title>
        <authorList>
            <person name="Coil D.A."/>
            <person name="Jospin G."/>
            <person name="Darling A.E."/>
            <person name="Wallis C."/>
            <person name="Davis I.J."/>
            <person name="Harris S."/>
            <person name="Eisen J.A."/>
            <person name="Holcombe L.J."/>
            <person name="O'Flynn C."/>
        </authorList>
    </citation>
    <scope>NUCLEOTIDE SEQUENCE [LARGE SCALE GENOMIC DNA]</scope>
    <source>
        <strain evidence="8 9">OH1047_COT-310</strain>
    </source>
</reference>